<sequence length="185" mass="19336">MRRGTALLAVALVAGCGLPADDEPHSVSLPRQPLTAPLPSAVPARPGAYVEILCLVRDGRLVQAVRRIDTPPDAQRHLDDLLAGPDESERDAGMTTALTGLTLTVTRSPGGGEARVEVAETDESKAITDDTLTYGQVVCTLTSRADVSAVVFTRDGARLEVPRANGALSRDPLTGPDYAALITTA</sequence>
<dbReference type="PROSITE" id="PS51257">
    <property type="entry name" value="PROKAR_LIPOPROTEIN"/>
    <property type="match status" value="1"/>
</dbReference>
<dbReference type="SMART" id="SM00909">
    <property type="entry name" value="Germane"/>
    <property type="match status" value="1"/>
</dbReference>
<name>A0AAE3ZYG4_9ACTN</name>
<proteinExistence type="predicted"/>
<feature type="domain" description="GerMN" evidence="1">
    <location>
        <begin position="74"/>
        <end position="163"/>
    </location>
</feature>
<dbReference type="RefSeq" id="WP_310424948.1">
    <property type="nucleotide sequence ID" value="NZ_JAVDYC010000001.1"/>
</dbReference>
<keyword evidence="3" id="KW-1185">Reference proteome</keyword>
<gene>
    <name evidence="2" type="ORF">J2S44_007799</name>
</gene>
<organism evidence="2 3">
    <name type="scientific">Catenuloplanes niger</name>
    <dbReference type="NCBI Taxonomy" id="587534"/>
    <lineage>
        <taxon>Bacteria</taxon>
        <taxon>Bacillati</taxon>
        <taxon>Actinomycetota</taxon>
        <taxon>Actinomycetes</taxon>
        <taxon>Micromonosporales</taxon>
        <taxon>Micromonosporaceae</taxon>
        <taxon>Catenuloplanes</taxon>
    </lineage>
</organism>
<evidence type="ECO:0000259" key="1">
    <source>
        <dbReference type="SMART" id="SM00909"/>
    </source>
</evidence>
<dbReference type="Pfam" id="PF10646">
    <property type="entry name" value="Germane"/>
    <property type="match status" value="1"/>
</dbReference>
<evidence type="ECO:0000313" key="2">
    <source>
        <dbReference type="EMBL" id="MDR7327549.1"/>
    </source>
</evidence>
<dbReference type="Proteomes" id="UP001183629">
    <property type="component" value="Unassembled WGS sequence"/>
</dbReference>
<accession>A0AAE3ZYG4</accession>
<evidence type="ECO:0000313" key="3">
    <source>
        <dbReference type="Proteomes" id="UP001183629"/>
    </source>
</evidence>
<dbReference type="EMBL" id="JAVDYC010000001">
    <property type="protein sequence ID" value="MDR7327549.1"/>
    <property type="molecule type" value="Genomic_DNA"/>
</dbReference>
<comment type="caution">
    <text evidence="2">The sequence shown here is derived from an EMBL/GenBank/DDBJ whole genome shotgun (WGS) entry which is preliminary data.</text>
</comment>
<dbReference type="InterPro" id="IPR019606">
    <property type="entry name" value="GerMN"/>
</dbReference>
<reference evidence="2 3" key="1">
    <citation type="submission" date="2023-07" db="EMBL/GenBank/DDBJ databases">
        <title>Sequencing the genomes of 1000 actinobacteria strains.</title>
        <authorList>
            <person name="Klenk H.-P."/>
        </authorList>
    </citation>
    <scope>NUCLEOTIDE SEQUENCE [LARGE SCALE GENOMIC DNA]</scope>
    <source>
        <strain evidence="2 3">DSM 44711</strain>
    </source>
</reference>
<protein>
    <recommendedName>
        <fullName evidence="1">GerMN domain-containing protein</fullName>
    </recommendedName>
</protein>
<dbReference type="AlphaFoldDB" id="A0AAE3ZYG4"/>